<accession>A0A812KWF0</accession>
<dbReference type="Gene3D" id="3.40.50.2000">
    <property type="entry name" value="Glycogen Phosphorylase B"/>
    <property type="match status" value="2"/>
</dbReference>
<evidence type="ECO:0000313" key="4">
    <source>
        <dbReference type="EMBL" id="CAE7237240.1"/>
    </source>
</evidence>
<dbReference type="InterPro" id="IPR004276">
    <property type="entry name" value="GlycoTrans_28_N"/>
</dbReference>
<organism evidence="4 5">
    <name type="scientific">Symbiodinium natans</name>
    <dbReference type="NCBI Taxonomy" id="878477"/>
    <lineage>
        <taxon>Eukaryota</taxon>
        <taxon>Sar</taxon>
        <taxon>Alveolata</taxon>
        <taxon>Dinophyceae</taxon>
        <taxon>Suessiales</taxon>
        <taxon>Symbiodiniaceae</taxon>
        <taxon>Symbiodinium</taxon>
    </lineage>
</organism>
<feature type="domain" description="Erythromycin biosynthesis protein CIII-like C-terminal" evidence="3">
    <location>
        <begin position="361"/>
        <end position="458"/>
    </location>
</feature>
<keyword evidence="1" id="KW-0808">Transferase</keyword>
<evidence type="ECO:0000259" key="2">
    <source>
        <dbReference type="Pfam" id="PF03033"/>
    </source>
</evidence>
<evidence type="ECO:0000256" key="1">
    <source>
        <dbReference type="ARBA" id="ARBA00022679"/>
    </source>
</evidence>
<dbReference type="InterPro" id="IPR002213">
    <property type="entry name" value="UDP_glucos_trans"/>
</dbReference>
<keyword evidence="5" id="KW-1185">Reference proteome</keyword>
<dbReference type="AlphaFoldDB" id="A0A812KWF0"/>
<dbReference type="SUPFAM" id="SSF53756">
    <property type="entry name" value="UDP-Glycosyltransferase/glycogen phosphorylase"/>
    <property type="match status" value="1"/>
</dbReference>
<dbReference type="CDD" id="cd03784">
    <property type="entry name" value="GT1_Gtf-like"/>
    <property type="match status" value="1"/>
</dbReference>
<dbReference type="Pfam" id="PF06722">
    <property type="entry name" value="EryCIII-like_C"/>
    <property type="match status" value="1"/>
</dbReference>
<evidence type="ECO:0000259" key="3">
    <source>
        <dbReference type="Pfam" id="PF06722"/>
    </source>
</evidence>
<dbReference type="Pfam" id="PF03033">
    <property type="entry name" value="Glyco_transf_28"/>
    <property type="match status" value="1"/>
</dbReference>
<dbReference type="EMBL" id="CAJNDS010000846">
    <property type="protein sequence ID" value="CAE7237240.1"/>
    <property type="molecule type" value="Genomic_DNA"/>
</dbReference>
<dbReference type="OrthoDB" id="5835829at2759"/>
<dbReference type="Proteomes" id="UP000604046">
    <property type="component" value="Unassembled WGS sequence"/>
</dbReference>
<name>A0A812KWF0_9DINO</name>
<dbReference type="InterPro" id="IPR050426">
    <property type="entry name" value="Glycosyltransferase_28"/>
</dbReference>
<comment type="caution">
    <text evidence="4">The sequence shown here is derived from an EMBL/GenBank/DDBJ whole genome shotgun (WGS) entry which is preliminary data.</text>
</comment>
<dbReference type="GO" id="GO:0016906">
    <property type="term" value="F:sterol 3-beta-glucosyltransferase activity"/>
    <property type="evidence" value="ECO:0007669"/>
    <property type="project" value="UniProtKB-ARBA"/>
</dbReference>
<reference evidence="4" key="1">
    <citation type="submission" date="2021-02" db="EMBL/GenBank/DDBJ databases">
        <authorList>
            <person name="Dougan E. K."/>
            <person name="Rhodes N."/>
            <person name="Thang M."/>
            <person name="Chan C."/>
        </authorList>
    </citation>
    <scope>NUCLEOTIDE SEQUENCE</scope>
</reference>
<feature type="domain" description="Glycosyltransferase family 28 N-terminal" evidence="2">
    <location>
        <begin position="58"/>
        <end position="115"/>
    </location>
</feature>
<dbReference type="PANTHER" id="PTHR48050">
    <property type="entry name" value="STEROL 3-BETA-GLUCOSYLTRANSFERASE"/>
    <property type="match status" value="1"/>
</dbReference>
<proteinExistence type="predicted"/>
<dbReference type="PANTHER" id="PTHR48050:SF13">
    <property type="entry name" value="STEROL 3-BETA-GLUCOSYLTRANSFERASE UGT80A2"/>
    <property type="match status" value="1"/>
</dbReference>
<sequence length="492" mass="55318">MMRLCLRITLCVLLLPLTFLAYLVAPFFFLRYDRPLWGSYLRDGFLGRWDGRRPLKFLFLTWGSRGDLQPNVALGLELARRGHKVTVMGSADYSEMVVRHAELKFELFDDPYLWQLAVAFGSSKGDDFLSLVSGYIQNGSAAQIQQYMRAGREADVLFGNHAAMMMLQHVTVAEALNKPLFLLTHDLTLPTADYSFNPSESRVTDYGNVVNMLNHRLFSLLLGAVTTGPGSEIRKLRQSLGLDTSWPFLELLHPLHLAEFPIVWTADPFLWKPGRDHPQHWVATGFLTTDAKAEGENQALEDWLNERDRPVVYFGQGSFDHHDRPTLTDIILDALKELHMDGVALSRTLDGRDLAPYPFLKAVAEVHQDTLFPRCEVVVHHGGAGTASQCIRSGRPGVCMPSMPFQAVWGTRLEEFGAGVVLHHRDMVEAWRTSGVNLLTKALKQAMRPSAQAAAKELKAQSLRQGGTRMAADKVLDILRREALREKFEPEL</sequence>
<dbReference type="InterPro" id="IPR010610">
    <property type="entry name" value="EryCIII-like_C"/>
</dbReference>
<dbReference type="GO" id="GO:0005975">
    <property type="term" value="P:carbohydrate metabolic process"/>
    <property type="evidence" value="ECO:0007669"/>
    <property type="project" value="InterPro"/>
</dbReference>
<evidence type="ECO:0000313" key="5">
    <source>
        <dbReference type="Proteomes" id="UP000604046"/>
    </source>
</evidence>
<protein>
    <submittedName>
        <fullName evidence="4">ATG26 protein</fullName>
    </submittedName>
</protein>
<gene>
    <name evidence="4" type="primary">ATG26</name>
    <name evidence="4" type="ORF">SNAT2548_LOCUS10295</name>
</gene>